<dbReference type="Proteomes" id="UP000197679">
    <property type="component" value="Chromosome"/>
</dbReference>
<evidence type="ECO:0000313" key="2">
    <source>
        <dbReference type="Proteomes" id="UP000197679"/>
    </source>
</evidence>
<dbReference type="OrthoDB" id="382997at2157"/>
<name>A0A218NNX5_9ARCH</name>
<dbReference type="GeneID" id="33314439"/>
<dbReference type="RefSeq" id="WP_088820473.1">
    <property type="nucleotide sequence ID" value="NZ_CP019964.1"/>
</dbReference>
<accession>A0A218NNX5</accession>
<proteinExistence type="predicted"/>
<dbReference type="KEGG" id="marh:Mia14_0900"/>
<dbReference type="EMBL" id="CP019964">
    <property type="protein sequence ID" value="ASI14179.1"/>
    <property type="molecule type" value="Genomic_DNA"/>
</dbReference>
<dbReference type="AlphaFoldDB" id="A0A218NNX5"/>
<protein>
    <submittedName>
        <fullName evidence="1">Uncharacterized protein</fullName>
    </submittedName>
</protein>
<reference evidence="1 2" key="1">
    <citation type="journal article" date="2017" name="Nat. Commun.">
        <title>'ARMAN' archaea depend on association with euryarchaeal host in culture and in situ.</title>
        <authorList>
            <person name="Golyshina O."/>
            <person name="Toshchakov S."/>
            <person name="Makarova K."/>
            <person name="Gavrilov S."/>
            <person name="Korzhenkov A."/>
            <person name="La Cono V."/>
            <person name="Arcadi E."/>
            <person name="Nechitaylo T."/>
            <person name="Ferrer M."/>
            <person name="Kublanov I."/>
            <person name="Wolf Y."/>
            <person name="Yakimov M."/>
            <person name="Golyshin P."/>
            <person name="Slesarev A."/>
            <person name="Kozyavkin S."/>
        </authorList>
    </citation>
    <scope>NUCLEOTIDE SEQUENCE [LARGE SCALE GENOMIC DNA]</scope>
    <source>
        <strain evidence="1 2">Mia14</strain>
    </source>
</reference>
<sequence>MNEKKVEQKEDGVEVMLPEKIGINEAKEVVSSCASGTSACCSSDCSDFLSDKKIGAFEKNGKAVIKITGNATKEEVEEKLKSCSCL</sequence>
<evidence type="ECO:0000313" key="1">
    <source>
        <dbReference type="EMBL" id="ASI14179.1"/>
    </source>
</evidence>
<organism evidence="1 2">
    <name type="scientific">Candidatus Mancarchaeum acidiphilum</name>
    <dbReference type="NCBI Taxonomy" id="1920749"/>
    <lineage>
        <taxon>Archaea</taxon>
        <taxon>Candidatus Micrarchaeota</taxon>
        <taxon>Candidatus Mancarchaeum</taxon>
    </lineage>
</organism>
<gene>
    <name evidence="1" type="ORF">Mia14_0900</name>
</gene>
<keyword evidence="2" id="KW-1185">Reference proteome</keyword>